<dbReference type="AlphaFoldDB" id="A0A918VSL0"/>
<name>A0A918VSL0_9HYPH</name>
<feature type="signal peptide" evidence="1">
    <location>
        <begin position="1"/>
        <end position="28"/>
    </location>
</feature>
<reference evidence="2" key="2">
    <citation type="submission" date="2020-09" db="EMBL/GenBank/DDBJ databases">
        <authorList>
            <person name="Sun Q."/>
            <person name="Kim S."/>
        </authorList>
    </citation>
    <scope>NUCLEOTIDE SEQUENCE</scope>
    <source>
        <strain evidence="2">KCTC 32437</strain>
    </source>
</reference>
<evidence type="ECO:0000313" key="2">
    <source>
        <dbReference type="EMBL" id="GHA20988.1"/>
    </source>
</evidence>
<accession>A0A918VSL0</accession>
<evidence type="ECO:0000256" key="1">
    <source>
        <dbReference type="SAM" id="SignalP"/>
    </source>
</evidence>
<dbReference type="EMBL" id="BMZE01000002">
    <property type="protein sequence ID" value="GHA20988.1"/>
    <property type="molecule type" value="Genomic_DNA"/>
</dbReference>
<organism evidence="2 3">
    <name type="scientific">Devosia pacifica</name>
    <dbReference type="NCBI Taxonomy" id="1335967"/>
    <lineage>
        <taxon>Bacteria</taxon>
        <taxon>Pseudomonadati</taxon>
        <taxon>Pseudomonadota</taxon>
        <taxon>Alphaproteobacteria</taxon>
        <taxon>Hyphomicrobiales</taxon>
        <taxon>Devosiaceae</taxon>
        <taxon>Devosia</taxon>
    </lineage>
</organism>
<sequence length="225" mass="24451">MPGRELRVRRLTLSLALIAAVSALPASSQEVPSPPLSEVGSDLVFSALDHQLVLPAPQWWSAGQAPITERFDVKVTADTRQALVEVSPLETEDQDIVALFAARLTLEPQRSLREYRRTVMLSYAQLCQPDLTGFFQLSADDGETLAPLGFVCGLFADRLPSLAGLGEIVIMTFRQSDQGVAVVYEEWMGPAFDPGNISTWPVSAETVELRADALASRVQLLLAGD</sequence>
<evidence type="ECO:0008006" key="4">
    <source>
        <dbReference type="Google" id="ProtNLM"/>
    </source>
</evidence>
<reference evidence="2" key="1">
    <citation type="journal article" date="2014" name="Int. J. Syst. Evol. Microbiol.">
        <title>Complete genome sequence of Corynebacterium casei LMG S-19264T (=DSM 44701T), isolated from a smear-ripened cheese.</title>
        <authorList>
            <consortium name="US DOE Joint Genome Institute (JGI-PGF)"/>
            <person name="Walter F."/>
            <person name="Albersmeier A."/>
            <person name="Kalinowski J."/>
            <person name="Ruckert C."/>
        </authorList>
    </citation>
    <scope>NUCLEOTIDE SEQUENCE</scope>
    <source>
        <strain evidence="2">KCTC 32437</strain>
    </source>
</reference>
<comment type="caution">
    <text evidence="2">The sequence shown here is derived from an EMBL/GenBank/DDBJ whole genome shotgun (WGS) entry which is preliminary data.</text>
</comment>
<feature type="chain" id="PRO_5037571451" description="DUF3298 domain-containing protein" evidence="1">
    <location>
        <begin position="29"/>
        <end position="225"/>
    </location>
</feature>
<keyword evidence="1" id="KW-0732">Signal</keyword>
<gene>
    <name evidence="2" type="ORF">GCM10007989_15200</name>
</gene>
<dbReference type="Proteomes" id="UP000646579">
    <property type="component" value="Unassembled WGS sequence"/>
</dbReference>
<proteinExistence type="predicted"/>
<keyword evidence="3" id="KW-1185">Reference proteome</keyword>
<evidence type="ECO:0000313" key="3">
    <source>
        <dbReference type="Proteomes" id="UP000646579"/>
    </source>
</evidence>
<protein>
    <recommendedName>
        <fullName evidence="4">DUF3298 domain-containing protein</fullName>
    </recommendedName>
</protein>